<dbReference type="OrthoDB" id="7992117at2"/>
<evidence type="ECO:0000259" key="1">
    <source>
        <dbReference type="Pfam" id="PF18406"/>
    </source>
</evidence>
<reference evidence="2 3" key="1">
    <citation type="journal article" date="2007" name="Int. J. Syst. Evol. Microbiol.">
        <title>Paenibacillus ginsengarvi sp. nov., isolated from soil from ginseng cultivation.</title>
        <authorList>
            <person name="Yoon M.H."/>
            <person name="Ten L.N."/>
            <person name="Im W.T."/>
        </authorList>
    </citation>
    <scope>NUCLEOTIDE SEQUENCE [LARGE SCALE GENOMIC DNA]</scope>
    <source>
        <strain evidence="2 3">KCTC 13059</strain>
    </source>
</reference>
<dbReference type="InterPro" id="IPR041329">
    <property type="entry name" value="YubB_C"/>
</dbReference>
<gene>
    <name evidence="2" type="ORF">D7M11_02105</name>
</gene>
<organism evidence="2 3">
    <name type="scientific">Paenibacillus ginsengarvi</name>
    <dbReference type="NCBI Taxonomy" id="400777"/>
    <lineage>
        <taxon>Bacteria</taxon>
        <taxon>Bacillati</taxon>
        <taxon>Bacillota</taxon>
        <taxon>Bacilli</taxon>
        <taxon>Bacillales</taxon>
        <taxon>Paenibacillaceae</taxon>
        <taxon>Paenibacillus</taxon>
    </lineage>
</organism>
<dbReference type="RefSeq" id="WP_120745481.1">
    <property type="nucleotide sequence ID" value="NZ_RBAH01000001.1"/>
</dbReference>
<dbReference type="Proteomes" id="UP000282311">
    <property type="component" value="Unassembled WGS sequence"/>
</dbReference>
<dbReference type="EMBL" id="RBAH01000001">
    <property type="protein sequence ID" value="RKN86774.1"/>
    <property type="molecule type" value="Genomic_DNA"/>
</dbReference>
<evidence type="ECO:0000313" key="3">
    <source>
        <dbReference type="Proteomes" id="UP000282311"/>
    </source>
</evidence>
<sequence>MPNHITNIITIQASEGRTAQEVIDFVKSDEREFDFNKLIPMPQEIIASFDTPGISPPWYNWSLEHWGTKWNAYEISVNENVIRFDTAWSAPFPIFESLHEKFSDFTFDIKYADEDMGYNFGHFEYMPGKTTSYSLPLEGTPEARVWVCSNVSGYFPEYIDENGNYIEED</sequence>
<comment type="caution">
    <text evidence="2">The sequence shown here is derived from an EMBL/GenBank/DDBJ whole genome shotgun (WGS) entry which is preliminary data.</text>
</comment>
<proteinExistence type="predicted"/>
<feature type="domain" description="YubB ferredoxin-like" evidence="1">
    <location>
        <begin position="66"/>
        <end position="136"/>
    </location>
</feature>
<accession>A0A3B0CTN1</accession>
<evidence type="ECO:0000313" key="2">
    <source>
        <dbReference type="EMBL" id="RKN86774.1"/>
    </source>
</evidence>
<name>A0A3B0CTN1_9BACL</name>
<protein>
    <recommendedName>
        <fullName evidence="1">YubB ferredoxin-like domain-containing protein</fullName>
    </recommendedName>
</protein>
<dbReference type="Pfam" id="PF18406">
    <property type="entry name" value="DUF1281_C"/>
    <property type="match status" value="1"/>
</dbReference>
<dbReference type="AlphaFoldDB" id="A0A3B0CTN1"/>
<keyword evidence="3" id="KW-1185">Reference proteome</keyword>